<sequence>MKFLNRKRLFAAKQIIAFPNKRVGIVDMENNSNSKYAFVLLTLCTLISGCISKPERTEEKVNFIPVAKVAETAGNQTQTRASGSQVTQDQCADITEKDAEYYACVDRTKDADKALKKDGPIILRRQQ</sequence>
<dbReference type="Proteomes" id="UP001596364">
    <property type="component" value="Unassembled WGS sequence"/>
</dbReference>
<comment type="caution">
    <text evidence="1">The sequence shown here is derived from an EMBL/GenBank/DDBJ whole genome shotgun (WGS) entry which is preliminary data.</text>
</comment>
<keyword evidence="2" id="KW-1185">Reference proteome</keyword>
<evidence type="ECO:0000313" key="2">
    <source>
        <dbReference type="Proteomes" id="UP001596364"/>
    </source>
</evidence>
<evidence type="ECO:0008006" key="3">
    <source>
        <dbReference type="Google" id="ProtNLM"/>
    </source>
</evidence>
<dbReference type="EMBL" id="JBHSUS010000001">
    <property type="protein sequence ID" value="MFC6441600.1"/>
    <property type="molecule type" value="Genomic_DNA"/>
</dbReference>
<reference evidence="2" key="1">
    <citation type="journal article" date="2019" name="Int. J. Syst. Evol. Microbiol.">
        <title>The Global Catalogue of Microorganisms (GCM) 10K type strain sequencing project: providing services to taxonomists for standard genome sequencing and annotation.</title>
        <authorList>
            <consortium name="The Broad Institute Genomics Platform"/>
            <consortium name="The Broad Institute Genome Sequencing Center for Infectious Disease"/>
            <person name="Wu L."/>
            <person name="Ma J."/>
        </authorList>
    </citation>
    <scope>NUCLEOTIDE SEQUENCE [LARGE SCALE GENOMIC DNA]</scope>
    <source>
        <strain evidence="2">CGMCC 1.16031</strain>
    </source>
</reference>
<proteinExistence type="predicted"/>
<gene>
    <name evidence="1" type="ORF">ACFP85_15710</name>
</gene>
<accession>A0ABW1XNR7</accession>
<name>A0ABW1XNR7_9ALTE</name>
<dbReference type="RefSeq" id="WP_131257646.1">
    <property type="nucleotide sequence ID" value="NZ_JBHSUS010000001.1"/>
</dbReference>
<protein>
    <recommendedName>
        <fullName evidence="3">Entry exclusion lipoprotein TrbK</fullName>
    </recommendedName>
</protein>
<organism evidence="1 2">
    <name type="scientific">Pseudobowmanella zhangzhouensis</name>
    <dbReference type="NCBI Taxonomy" id="1537679"/>
    <lineage>
        <taxon>Bacteria</taxon>
        <taxon>Pseudomonadati</taxon>
        <taxon>Pseudomonadota</taxon>
        <taxon>Gammaproteobacteria</taxon>
        <taxon>Alteromonadales</taxon>
        <taxon>Alteromonadaceae</taxon>
    </lineage>
</organism>
<evidence type="ECO:0000313" key="1">
    <source>
        <dbReference type="EMBL" id="MFC6441600.1"/>
    </source>
</evidence>